<accession>A0AAI9DRR1</accession>
<keyword evidence="1" id="KW-0812">Transmembrane</keyword>
<sequence length="158" mass="18100">MNNESMEAKIASLNNIQSIINRLAETSSKLKATYITIISAVLTIVIAYVIPQKPVASENFTTNEKLYSILIFLIITLAFMLIDSYYLRYERAMRKVYDLKAEDKKDSAGKINYFEISNTFNYVLKNQNIKSRPSRSQFIFYVIPFLAIAFSIAVLATR</sequence>
<evidence type="ECO:0000256" key="1">
    <source>
        <dbReference type="SAM" id="Phobius"/>
    </source>
</evidence>
<organism evidence="2">
    <name type="scientific">Pluralibacter gergoviae</name>
    <name type="common">Enterobacter gergoviae</name>
    <dbReference type="NCBI Taxonomy" id="61647"/>
    <lineage>
        <taxon>Bacteria</taxon>
        <taxon>Pseudomonadati</taxon>
        <taxon>Pseudomonadota</taxon>
        <taxon>Gammaproteobacteria</taxon>
        <taxon>Enterobacterales</taxon>
        <taxon>Enterobacteriaceae</taxon>
        <taxon>Pluralibacter</taxon>
    </lineage>
</organism>
<feature type="transmembrane region" description="Helical" evidence="1">
    <location>
        <begin position="138"/>
        <end position="156"/>
    </location>
</feature>
<name>A0AAI9DRR1_PLUGE</name>
<keyword evidence="1" id="KW-1133">Transmembrane helix</keyword>
<comment type="caution">
    <text evidence="2">The sequence shown here is derived from an EMBL/GenBank/DDBJ whole genome shotgun (WGS) entry which is preliminary data.</text>
</comment>
<evidence type="ECO:0000313" key="2">
    <source>
        <dbReference type="EMBL" id="EML1474732.1"/>
    </source>
</evidence>
<gene>
    <name evidence="2" type="ORF">QEG54_005594</name>
</gene>
<keyword evidence="1" id="KW-0472">Membrane</keyword>
<feature type="transmembrane region" description="Helical" evidence="1">
    <location>
        <begin position="66"/>
        <end position="87"/>
    </location>
</feature>
<feature type="transmembrane region" description="Helical" evidence="1">
    <location>
        <begin position="32"/>
        <end position="51"/>
    </location>
</feature>
<dbReference type="EMBL" id="ABLOKC030000077">
    <property type="protein sequence ID" value="EML1474732.1"/>
    <property type="molecule type" value="Genomic_DNA"/>
</dbReference>
<proteinExistence type="predicted"/>
<protein>
    <submittedName>
        <fullName evidence="2">Uncharacterized protein</fullName>
    </submittedName>
</protein>
<dbReference type="AlphaFoldDB" id="A0AAI9DRR1"/>
<reference evidence="2" key="1">
    <citation type="submission" date="2024-02" db="EMBL/GenBank/DDBJ databases">
        <authorList>
            <consortium name="Clinical and Environmental Microbiology Branch: Whole genome sequencing antimicrobial resistance pathogens in the healthcare setting"/>
        </authorList>
    </citation>
    <scope>NUCLEOTIDE SEQUENCE</scope>
    <source>
        <strain evidence="2">2021DK-00143</strain>
    </source>
</reference>